<dbReference type="OrthoDB" id="8529748at2759"/>
<reference evidence="7" key="3">
    <citation type="submission" date="2025-09" db="UniProtKB">
        <authorList>
            <consortium name="Ensembl"/>
        </authorList>
    </citation>
    <scope>IDENTIFICATION</scope>
</reference>
<accession>A0A671YJC9</accession>
<dbReference type="InterPro" id="IPR036179">
    <property type="entry name" value="Ig-like_dom_sf"/>
</dbReference>
<evidence type="ECO:0000256" key="2">
    <source>
        <dbReference type="ARBA" id="ARBA00023157"/>
    </source>
</evidence>
<dbReference type="Proteomes" id="UP000472265">
    <property type="component" value="Chromosome 14"/>
</dbReference>
<dbReference type="PANTHER" id="PTHR44337">
    <property type="entry name" value="CARCINOEMBRYONIC ANTIGEN-RELATED CELL ADHESION MOLECULE 8"/>
    <property type="match status" value="1"/>
</dbReference>
<dbReference type="InterPro" id="IPR052598">
    <property type="entry name" value="IgSF_CEA-related"/>
</dbReference>
<feature type="signal peptide" evidence="5">
    <location>
        <begin position="1"/>
        <end position="19"/>
    </location>
</feature>
<dbReference type="PROSITE" id="PS50835">
    <property type="entry name" value="IG_LIKE"/>
    <property type="match status" value="8"/>
</dbReference>
<evidence type="ECO:0000256" key="3">
    <source>
        <dbReference type="ARBA" id="ARBA00023180"/>
    </source>
</evidence>
<feature type="domain" description="Ig-like" evidence="6">
    <location>
        <begin position="173"/>
        <end position="301"/>
    </location>
</feature>
<dbReference type="GeneTree" id="ENSGT01100000263479"/>
<evidence type="ECO:0000256" key="4">
    <source>
        <dbReference type="ARBA" id="ARBA00023319"/>
    </source>
</evidence>
<evidence type="ECO:0000313" key="7">
    <source>
        <dbReference type="Ensembl" id="ENSSAUP00010063461.1"/>
    </source>
</evidence>
<evidence type="ECO:0000313" key="8">
    <source>
        <dbReference type="Proteomes" id="UP000472265"/>
    </source>
</evidence>
<feature type="domain" description="Ig-like" evidence="6">
    <location>
        <begin position="396"/>
        <end position="474"/>
    </location>
</feature>
<feature type="domain" description="Ig-like" evidence="6">
    <location>
        <begin position="769"/>
        <end position="846"/>
    </location>
</feature>
<dbReference type="InterPro" id="IPR007110">
    <property type="entry name" value="Ig-like_dom"/>
</dbReference>
<feature type="domain" description="Ig-like" evidence="6">
    <location>
        <begin position="565"/>
        <end position="651"/>
    </location>
</feature>
<evidence type="ECO:0000256" key="5">
    <source>
        <dbReference type="SAM" id="SignalP"/>
    </source>
</evidence>
<dbReference type="InterPro" id="IPR003599">
    <property type="entry name" value="Ig_sub"/>
</dbReference>
<reference evidence="7" key="2">
    <citation type="submission" date="2025-08" db="UniProtKB">
        <authorList>
            <consortium name="Ensembl"/>
        </authorList>
    </citation>
    <scope>IDENTIFICATION</scope>
</reference>
<dbReference type="AlphaFoldDB" id="A0A671YJC9"/>
<dbReference type="PANTHER" id="PTHR44337:SF20">
    <property type="entry name" value="CARCINOEMBRYONIC ANTIGEN-RELATED CELL ADHESION MOLECULE 5-RELATED"/>
    <property type="match status" value="1"/>
</dbReference>
<keyword evidence="8" id="KW-1185">Reference proteome</keyword>
<name>A0A671YJC9_SPAAU</name>
<dbReference type="SUPFAM" id="SSF48726">
    <property type="entry name" value="Immunoglobulin"/>
    <property type="match status" value="8"/>
</dbReference>
<dbReference type="Ensembl" id="ENSSAUT00010066510.1">
    <property type="protein sequence ID" value="ENSSAUP00010063461.1"/>
    <property type="gene ID" value="ENSSAUG00010025530.1"/>
</dbReference>
<dbReference type="OMA" id="CSISWFY"/>
<sequence length="940" mass="100796">MVHHTACLLLLTCLAGFSASETELGGPVEETSYGPSSVGISGVDVVTVGIPYGFLCYADCYPTCQYTWTRGNVTIQGPELDLQLLQIMPPQTLTCTVVNPASGNSVSVHKTLQVTAGPSNLQISGPAFLTSGVGTNFTCSAFCYPSCSYSWSVVLEEETYSTAQGNAISVTPPATTVTSETLVCQAQDTVSHLFASTSLFLWVASSSDIIITGDSAVVMGKQFSYICSATCIPSCQFTWKYNGKTFTGDEIQIPILHQGQMPKCANHLEITFSDYSKTEPLTCEATNIISHAVISTTMTLTVEDPFTVRPTSQAQPVSGESFSLQCVGSQNPASITWLKNEGPMPASERVHFSPGNVTMTFSPILQTDDGLYQCVVTEGQTPIQSIGYKMQVNYGPSSVTINGVDLVTVGVLYSFQCSASCYPTCQFTWTRGNVTSQGSELSLQLKEVRPTQNLTCTAFNPATGISVTVQKTLRMTDGPSNIQISGPAFLEAGVASIFTCSAYCYPSCSYSWTVVLNKDTYSTAQGNKISVTPPATTVASETLTCEARDTVSHLNISKSLLVQVASLSDIIITGDSAVVMGKQYTFTCSATCNPSCEFTWKYMGKTVQEEKANSDSYLEITFSDYSKTESLTCEVTNMLSNVTITTTKNLTVIDPFSVRPSSPAPPVAGEPFSLQCVGTQDPASISWLKNNQQILASERVHFSADNATVTFSPVLQADSGSYQCLVVEGGNQTLYYNSLEIVEGGAPILSVGYVMQVNYGPGEVLIVKPNKEPVGEEMFTMDGSMTELQCLTDCFPVCSTTWFYRGRLLSRNASILFTPVTPPYETALTCVAFNSVTKRNRTAETTVVVPDGPKTVIISGPGSLEVGVPASFTCSAECTPSCSFTWTLYGKTMTGSGIDITVNRYVSQESISCQAENTYTGKMATVNETLSVSDPHWCGC</sequence>
<dbReference type="GeneID" id="115595559"/>
<dbReference type="InParanoid" id="A0A671YJC9"/>
<dbReference type="RefSeq" id="XP_030296048.1">
    <property type="nucleotide sequence ID" value="XM_030440188.1"/>
</dbReference>
<protein>
    <submittedName>
        <fullName evidence="7">Carcinoembryonic antigen-related cell adhesion molecule 5-like</fullName>
    </submittedName>
</protein>
<feature type="domain" description="Ig-like" evidence="6">
    <location>
        <begin position="305"/>
        <end position="384"/>
    </location>
</feature>
<dbReference type="Pfam" id="PF13927">
    <property type="entry name" value="Ig_3"/>
    <property type="match status" value="2"/>
</dbReference>
<evidence type="ECO:0000256" key="1">
    <source>
        <dbReference type="ARBA" id="ARBA00022729"/>
    </source>
</evidence>
<proteinExistence type="predicted"/>
<feature type="chain" id="PRO_5025568400" evidence="5">
    <location>
        <begin position="20"/>
        <end position="940"/>
    </location>
</feature>
<gene>
    <name evidence="7" type="primary">LOC115595559</name>
</gene>
<evidence type="ECO:0000259" key="6">
    <source>
        <dbReference type="PROSITE" id="PS50835"/>
    </source>
</evidence>
<keyword evidence="2" id="KW-1015">Disulfide bond</keyword>
<keyword evidence="3" id="KW-0325">Glycoprotein</keyword>
<dbReference type="Gene3D" id="2.60.40.10">
    <property type="entry name" value="Immunoglobulins"/>
    <property type="match status" value="5"/>
</dbReference>
<dbReference type="InterPro" id="IPR013783">
    <property type="entry name" value="Ig-like_fold"/>
</dbReference>
<organism evidence="7 8">
    <name type="scientific">Sparus aurata</name>
    <name type="common">Gilthead sea bream</name>
    <dbReference type="NCBI Taxonomy" id="8175"/>
    <lineage>
        <taxon>Eukaryota</taxon>
        <taxon>Metazoa</taxon>
        <taxon>Chordata</taxon>
        <taxon>Craniata</taxon>
        <taxon>Vertebrata</taxon>
        <taxon>Euteleostomi</taxon>
        <taxon>Actinopterygii</taxon>
        <taxon>Neopterygii</taxon>
        <taxon>Teleostei</taxon>
        <taxon>Neoteleostei</taxon>
        <taxon>Acanthomorphata</taxon>
        <taxon>Eupercaria</taxon>
        <taxon>Spariformes</taxon>
        <taxon>Sparidae</taxon>
        <taxon>Sparus</taxon>
    </lineage>
</organism>
<dbReference type="SMART" id="SM00408">
    <property type="entry name" value="IGc2"/>
    <property type="match status" value="4"/>
</dbReference>
<dbReference type="SMART" id="SM00409">
    <property type="entry name" value="IG"/>
    <property type="match status" value="6"/>
</dbReference>
<keyword evidence="4" id="KW-0393">Immunoglobulin domain</keyword>
<dbReference type="InterPro" id="IPR003598">
    <property type="entry name" value="Ig_sub2"/>
</dbReference>
<feature type="domain" description="Ig-like" evidence="6">
    <location>
        <begin position="655"/>
        <end position="742"/>
    </location>
</feature>
<reference evidence="7" key="1">
    <citation type="submission" date="2021-04" db="EMBL/GenBank/DDBJ databases">
        <authorList>
            <consortium name="Wellcome Sanger Institute Data Sharing"/>
        </authorList>
    </citation>
    <scope>NUCLEOTIDE SEQUENCE [LARGE SCALE GENOMIC DNA]</scope>
</reference>
<keyword evidence="1 5" id="KW-0732">Signal</keyword>
<feature type="domain" description="Ig-like" evidence="6">
    <location>
        <begin position="853"/>
        <end position="931"/>
    </location>
</feature>
<feature type="domain" description="Ig-like" evidence="6">
    <location>
        <begin position="479"/>
        <end position="557"/>
    </location>
</feature>